<dbReference type="SUPFAM" id="SSF48371">
    <property type="entry name" value="ARM repeat"/>
    <property type="match status" value="1"/>
</dbReference>
<protein>
    <submittedName>
        <fullName evidence="1">Neurochondrin-domain-containing protein</fullName>
    </submittedName>
</protein>
<dbReference type="AlphaFoldDB" id="A0A4P9WKA2"/>
<dbReference type="EMBL" id="KZ994643">
    <property type="protein sequence ID" value="RKO92423.1"/>
    <property type="molecule type" value="Genomic_DNA"/>
</dbReference>
<dbReference type="PANTHER" id="PTHR13109:SF7">
    <property type="entry name" value="NEUROCHONDRIN"/>
    <property type="match status" value="1"/>
</dbReference>
<evidence type="ECO:0000313" key="2">
    <source>
        <dbReference type="Proteomes" id="UP000269721"/>
    </source>
</evidence>
<reference evidence="2" key="1">
    <citation type="journal article" date="2018" name="Nat. Microbiol.">
        <title>Leveraging single-cell genomics to expand the fungal tree of life.</title>
        <authorList>
            <person name="Ahrendt S.R."/>
            <person name="Quandt C.A."/>
            <person name="Ciobanu D."/>
            <person name="Clum A."/>
            <person name="Salamov A."/>
            <person name="Andreopoulos B."/>
            <person name="Cheng J.F."/>
            <person name="Woyke T."/>
            <person name="Pelin A."/>
            <person name="Henrissat B."/>
            <person name="Reynolds N.K."/>
            <person name="Benny G.L."/>
            <person name="Smith M.E."/>
            <person name="James T.Y."/>
            <person name="Grigoriev I.V."/>
        </authorList>
    </citation>
    <scope>NUCLEOTIDE SEQUENCE [LARGE SCALE GENOMIC DNA]</scope>
</reference>
<dbReference type="InterPro" id="IPR016024">
    <property type="entry name" value="ARM-type_fold"/>
</dbReference>
<name>A0A4P9WKA2_9FUNG</name>
<gene>
    <name evidence="1" type="ORF">BDK51DRAFT_42146</name>
</gene>
<organism evidence="1 2">
    <name type="scientific">Blyttiomyces helicus</name>
    <dbReference type="NCBI Taxonomy" id="388810"/>
    <lineage>
        <taxon>Eukaryota</taxon>
        <taxon>Fungi</taxon>
        <taxon>Fungi incertae sedis</taxon>
        <taxon>Chytridiomycota</taxon>
        <taxon>Chytridiomycota incertae sedis</taxon>
        <taxon>Chytridiomycetes</taxon>
        <taxon>Chytridiomycetes incertae sedis</taxon>
        <taxon>Blyttiomyces</taxon>
    </lineage>
</organism>
<dbReference type="InterPro" id="IPR008709">
    <property type="entry name" value="Neurochondrin"/>
</dbReference>
<evidence type="ECO:0000313" key="1">
    <source>
        <dbReference type="EMBL" id="RKO92423.1"/>
    </source>
</evidence>
<dbReference type="Proteomes" id="UP000269721">
    <property type="component" value="Unassembled WGS sequence"/>
</dbReference>
<dbReference type="Pfam" id="PF05536">
    <property type="entry name" value="Neurochondrin"/>
    <property type="match status" value="2"/>
</dbReference>
<sequence>MTEDPPHDSAPTSNPPPAIQQLDHCLELLERPSRDEEKFVALLILPRLLDPNDPAAVQRAFESMPWSFLRRLLGTDQGSADLPAETLHAIAANIIASFCAYESLAIRSELVALVPNLARLLRSGDESDLTATVLQCLTGMARSVAGVTAVLRAEDAVTSIAAIIGSSASTESDRIAAISLMRLLLLTAFDDTTTTLLDATCEAVLPGAAEAFAADQGRVKFESLQLSVEVLSAYKVSPEGLPLWAQKMRDGLKDVFANKLGRNRLRFGTISHPANFFPASRFITEMTQRDLSLTLASMLLRRFPARLIFTDIPDRKGKSRASRASAAQFGTLLIHIACAEIRVLLDDLPESNNPDLLDRSDHVLPICYEILEHAMGCLVDEEEKGEGIFAAEAVVSINGAFRETFLAVGEFLIGRWARYESTNDIAILDNIVTIFSLRALSSWLAEETTLPGKEVVKIVPLLVAAGGQRWGTFQCYFPFYQTLKSLDVHPMDFLTPALTALTAEELTRDAFISAGGPRALVAYLAELPADHELTISVIGVLLNVVVAAPPGVTDRDAAFREAVQILVRNFKPSDASTPRTQLTAILLANVTALSTFTLRCLSPSHIVALGPETLAAVLEIAAVFVTVARGWAREDPALWEMVSELWFLSAHGELEEAFVEPFADCIRQIPSLAALLDSSPGLIPLLDTINGIPPLLPFPPARNHQIIKHPPIILTDPESLAPDEKTSLHYLLTALVATTPRAKQILKTRVATLANALARIGWIDFVVAVRS</sequence>
<proteinExistence type="predicted"/>
<dbReference type="PANTHER" id="PTHR13109">
    <property type="entry name" value="NEUROCHONDRIN"/>
    <property type="match status" value="1"/>
</dbReference>
<dbReference type="OrthoDB" id="8962942at2759"/>
<accession>A0A4P9WKA2</accession>
<keyword evidence="2" id="KW-1185">Reference proteome</keyword>